<keyword evidence="11" id="KW-0966">Cell projection</keyword>
<name>A0A368TRW4_9GAMM</name>
<comment type="caution">
    <text evidence="11">The sequence shown here is derived from an EMBL/GenBank/DDBJ whole genome shotgun (WGS) entry which is preliminary data.</text>
</comment>
<keyword evidence="11" id="KW-0282">Flagellum</keyword>
<dbReference type="Proteomes" id="UP000253204">
    <property type="component" value="Unassembled WGS sequence"/>
</dbReference>
<dbReference type="AlphaFoldDB" id="A0A368TRW4"/>
<evidence type="ECO:0000313" key="11">
    <source>
        <dbReference type="EMBL" id="RCV86987.1"/>
    </source>
</evidence>
<evidence type="ECO:0000256" key="6">
    <source>
        <dbReference type="ARBA" id="ARBA00022692"/>
    </source>
</evidence>
<evidence type="ECO:0000256" key="2">
    <source>
        <dbReference type="ARBA" id="ARBA00004162"/>
    </source>
</evidence>
<evidence type="ECO:0000256" key="4">
    <source>
        <dbReference type="ARBA" id="ARBA00022475"/>
    </source>
</evidence>
<keyword evidence="6 10" id="KW-0812">Transmembrane</keyword>
<evidence type="ECO:0000313" key="12">
    <source>
        <dbReference type="Proteomes" id="UP000253204"/>
    </source>
</evidence>
<evidence type="ECO:0000256" key="10">
    <source>
        <dbReference type="RuleBase" id="RU364125"/>
    </source>
</evidence>
<comment type="function">
    <text evidence="1 10">Controls the rotational direction of flagella during chemotaxis.</text>
</comment>
<protein>
    <recommendedName>
        <fullName evidence="10">Flagellar protein FliL</fullName>
    </recommendedName>
</protein>
<evidence type="ECO:0000256" key="8">
    <source>
        <dbReference type="ARBA" id="ARBA00022989"/>
    </source>
</evidence>
<gene>
    <name evidence="11" type="ORF">DU506_17320</name>
</gene>
<comment type="subcellular location">
    <subcellularLocation>
        <location evidence="10">Cell inner membrane</location>
    </subcellularLocation>
    <subcellularLocation>
        <location evidence="2">Cell membrane</location>
        <topology evidence="2">Single-pass membrane protein</topology>
    </subcellularLocation>
</comment>
<dbReference type="RefSeq" id="WP_114488138.1">
    <property type="nucleotide sequence ID" value="NZ_CBCSHM010000056.1"/>
</dbReference>
<dbReference type="OrthoDB" id="2087278at2"/>
<dbReference type="InterPro" id="IPR005503">
    <property type="entry name" value="FliL"/>
</dbReference>
<dbReference type="PANTHER" id="PTHR35091">
    <property type="entry name" value="FLAGELLAR PROTEIN FLIL"/>
    <property type="match status" value="1"/>
</dbReference>
<accession>A0A368TRW4</accession>
<feature type="transmembrane region" description="Helical" evidence="10">
    <location>
        <begin position="12"/>
        <end position="34"/>
    </location>
</feature>
<keyword evidence="8 10" id="KW-1133">Transmembrane helix</keyword>
<comment type="similarity">
    <text evidence="3 10">Belongs to the FliL family.</text>
</comment>
<evidence type="ECO:0000256" key="9">
    <source>
        <dbReference type="ARBA" id="ARBA00023136"/>
    </source>
</evidence>
<dbReference type="GO" id="GO:0009425">
    <property type="term" value="C:bacterial-type flagellum basal body"/>
    <property type="evidence" value="ECO:0007669"/>
    <property type="project" value="InterPro"/>
</dbReference>
<dbReference type="EMBL" id="QPIJ01000056">
    <property type="protein sequence ID" value="RCV86987.1"/>
    <property type="molecule type" value="Genomic_DNA"/>
</dbReference>
<keyword evidence="12" id="KW-1185">Reference proteome</keyword>
<keyword evidence="9 10" id="KW-0472">Membrane</keyword>
<keyword evidence="5 10" id="KW-0145">Chemotaxis</keyword>
<keyword evidence="10" id="KW-0997">Cell inner membrane</keyword>
<evidence type="ECO:0000256" key="5">
    <source>
        <dbReference type="ARBA" id="ARBA00022500"/>
    </source>
</evidence>
<dbReference type="GO" id="GO:0006935">
    <property type="term" value="P:chemotaxis"/>
    <property type="evidence" value="ECO:0007669"/>
    <property type="project" value="UniProtKB-KW"/>
</dbReference>
<dbReference type="GO" id="GO:0005886">
    <property type="term" value="C:plasma membrane"/>
    <property type="evidence" value="ECO:0007669"/>
    <property type="project" value="UniProtKB-SubCell"/>
</dbReference>
<sequence>MAESSNGSKKLIWIMVFLVLLSSAGAAAALYMVMGRDADTDTSEAQQVTERQAPIFLRIEPFTVNLADDTHGSRLLYVGVTLRVGEEQSKELLDEHMPQVRSRLLTLFSGKQATELTSPEGKQQLANEVIDRLSVPMTENQPPLDLREVLFTEFIVQ</sequence>
<dbReference type="GO" id="GO:0071978">
    <property type="term" value="P:bacterial-type flagellum-dependent swarming motility"/>
    <property type="evidence" value="ECO:0007669"/>
    <property type="project" value="TreeGrafter"/>
</dbReference>
<keyword evidence="7 10" id="KW-0283">Flagellar rotation</keyword>
<proteinExistence type="inferred from homology"/>
<dbReference type="Pfam" id="PF03748">
    <property type="entry name" value="FliL"/>
    <property type="match status" value="1"/>
</dbReference>
<keyword evidence="11" id="KW-0969">Cilium</keyword>
<reference evidence="11 12" key="1">
    <citation type="submission" date="2018-07" db="EMBL/GenBank/DDBJ databases">
        <title>Halomonas rutogse sp. nov., isolated from Lake TangqianCo on Tibetan Plateau.</title>
        <authorList>
            <person name="Lu H."/>
            <person name="Xing P."/>
            <person name="Wu Q."/>
        </authorList>
    </citation>
    <scope>NUCLEOTIDE SEQUENCE [LARGE SCALE GENOMIC DNA]</scope>
    <source>
        <strain evidence="11 12">TQ8S</strain>
    </source>
</reference>
<keyword evidence="4" id="KW-1003">Cell membrane</keyword>
<dbReference type="NCBIfam" id="NF005435">
    <property type="entry name" value="PRK07021.1"/>
    <property type="match status" value="1"/>
</dbReference>
<evidence type="ECO:0000256" key="1">
    <source>
        <dbReference type="ARBA" id="ARBA00002254"/>
    </source>
</evidence>
<evidence type="ECO:0000256" key="7">
    <source>
        <dbReference type="ARBA" id="ARBA00022779"/>
    </source>
</evidence>
<organism evidence="11 12">
    <name type="scientific">Vreelandella rituensis</name>
    <dbReference type="NCBI Taxonomy" id="2282306"/>
    <lineage>
        <taxon>Bacteria</taxon>
        <taxon>Pseudomonadati</taxon>
        <taxon>Pseudomonadota</taxon>
        <taxon>Gammaproteobacteria</taxon>
        <taxon>Oceanospirillales</taxon>
        <taxon>Halomonadaceae</taxon>
        <taxon>Vreelandella</taxon>
    </lineage>
</organism>
<evidence type="ECO:0000256" key="3">
    <source>
        <dbReference type="ARBA" id="ARBA00008281"/>
    </source>
</evidence>
<dbReference type="PANTHER" id="PTHR35091:SF2">
    <property type="entry name" value="FLAGELLAR PROTEIN FLIL"/>
    <property type="match status" value="1"/>
</dbReference>